<keyword evidence="4" id="KW-0133">Cell shape</keyword>
<evidence type="ECO:0000313" key="12">
    <source>
        <dbReference type="EMBL" id="SCB17373.1"/>
    </source>
</evidence>
<name>A0A1C3UPG2_9HYPH</name>
<feature type="binding site" evidence="8">
    <location>
        <position position="217"/>
    </location>
    <ligand>
        <name>substrate</name>
    </ligand>
</feature>
<feature type="signal peptide" evidence="10">
    <location>
        <begin position="1"/>
        <end position="27"/>
    </location>
</feature>
<keyword evidence="6" id="KW-0961">Cell wall biogenesis/degradation</keyword>
<evidence type="ECO:0000313" key="13">
    <source>
        <dbReference type="Proteomes" id="UP000186228"/>
    </source>
</evidence>
<keyword evidence="5" id="KW-0573">Peptidoglycan synthesis</keyword>
<proteinExistence type="inferred from homology"/>
<organism evidence="12 13">
    <name type="scientific">Rhizobium hainanense</name>
    <dbReference type="NCBI Taxonomy" id="52131"/>
    <lineage>
        <taxon>Bacteria</taxon>
        <taxon>Pseudomonadati</taxon>
        <taxon>Pseudomonadota</taxon>
        <taxon>Alphaproteobacteria</taxon>
        <taxon>Hyphomicrobiales</taxon>
        <taxon>Rhizobiaceae</taxon>
        <taxon>Rhizobium/Agrobacterium group</taxon>
        <taxon>Rhizobium</taxon>
    </lineage>
</organism>
<evidence type="ECO:0000256" key="7">
    <source>
        <dbReference type="PIRSR" id="PIRSR618044-1"/>
    </source>
</evidence>
<dbReference type="PANTHER" id="PTHR21581:SF6">
    <property type="entry name" value="TRAFFICKING PROTEIN PARTICLE COMPLEX SUBUNIT 12"/>
    <property type="match status" value="1"/>
</dbReference>
<keyword evidence="3" id="KW-0378">Hydrolase</keyword>
<evidence type="ECO:0000256" key="2">
    <source>
        <dbReference type="ARBA" id="ARBA00022729"/>
    </source>
</evidence>
<dbReference type="GO" id="GO:0009002">
    <property type="term" value="F:serine-type D-Ala-D-Ala carboxypeptidase activity"/>
    <property type="evidence" value="ECO:0007669"/>
    <property type="project" value="InterPro"/>
</dbReference>
<sequence length="284" mass="30171">MLKTTSLLFAAAISTLSLLGAASVAEAGQASYVVDAHSGQVLEASNENELNYPASLTKMMTLYLAFEALHDGRLKWDQKLTMSANAEGKEPFKLAVGAGRKVTVREAVEGIVVLSANDAAVAIGEQLGGSEDSFAKTMTAKAHQLGMSNTVFKNPSGLPDPEQVTTARDMATLGVALMRDFPDEFKLFSMRGLKFRGMKLRGHNNLMYRYAGADGIKTGYTDASGYNLVTSATKNGRRVVGVVMGEKTAEIRDNKMASLLDTYLTPVATTATVSTGAPKQSSAN</sequence>
<accession>A0A1C3UPG2</accession>
<keyword evidence="13" id="KW-1185">Reference proteome</keyword>
<feature type="chain" id="PRO_5008683348" evidence="10">
    <location>
        <begin position="28"/>
        <end position="284"/>
    </location>
</feature>
<keyword evidence="12" id="KW-0121">Carboxypeptidase</keyword>
<feature type="active site" description="Acyl-ester intermediate" evidence="7">
    <location>
        <position position="55"/>
    </location>
</feature>
<evidence type="ECO:0000256" key="4">
    <source>
        <dbReference type="ARBA" id="ARBA00022960"/>
    </source>
</evidence>
<dbReference type="GO" id="GO:0071555">
    <property type="term" value="P:cell wall organization"/>
    <property type="evidence" value="ECO:0007669"/>
    <property type="project" value="UniProtKB-KW"/>
</dbReference>
<protein>
    <submittedName>
        <fullName evidence="12">D-alanyl-D-alanine carboxypeptidase (Penicillin-binding protein 5/6)</fullName>
    </submittedName>
</protein>
<feature type="active site" description="Proton acceptor" evidence="7">
    <location>
        <position position="58"/>
    </location>
</feature>
<reference evidence="13" key="1">
    <citation type="submission" date="2016-08" db="EMBL/GenBank/DDBJ databases">
        <authorList>
            <person name="Varghese N."/>
            <person name="Submissions Spin"/>
        </authorList>
    </citation>
    <scope>NUCLEOTIDE SEQUENCE [LARGE SCALE GENOMIC DNA]</scope>
    <source>
        <strain evidence="13">CCBAU 57015</strain>
    </source>
</reference>
<dbReference type="GO" id="GO:0009252">
    <property type="term" value="P:peptidoglycan biosynthetic process"/>
    <property type="evidence" value="ECO:0007669"/>
    <property type="project" value="UniProtKB-KW"/>
</dbReference>
<dbReference type="AlphaFoldDB" id="A0A1C3UPG2"/>
<dbReference type="InterPro" id="IPR012338">
    <property type="entry name" value="Beta-lactam/transpept-like"/>
</dbReference>
<evidence type="ECO:0000256" key="1">
    <source>
        <dbReference type="ARBA" id="ARBA00007164"/>
    </source>
</evidence>
<dbReference type="OrthoDB" id="5291989at2"/>
<feature type="domain" description="Peptidase S11 D-alanyl-D-alanine carboxypeptidase A N-terminal" evidence="11">
    <location>
        <begin position="29"/>
        <end position="248"/>
    </location>
</feature>
<dbReference type="InterPro" id="IPR001967">
    <property type="entry name" value="Peptidase_S11_N"/>
</dbReference>
<evidence type="ECO:0000256" key="5">
    <source>
        <dbReference type="ARBA" id="ARBA00022984"/>
    </source>
</evidence>
<evidence type="ECO:0000256" key="6">
    <source>
        <dbReference type="ARBA" id="ARBA00023316"/>
    </source>
</evidence>
<evidence type="ECO:0000256" key="3">
    <source>
        <dbReference type="ARBA" id="ARBA00022801"/>
    </source>
</evidence>
<dbReference type="EMBL" id="FMAC01000002">
    <property type="protein sequence ID" value="SCB17373.1"/>
    <property type="molecule type" value="Genomic_DNA"/>
</dbReference>
<evidence type="ECO:0000256" key="9">
    <source>
        <dbReference type="RuleBase" id="RU004016"/>
    </source>
</evidence>
<dbReference type="GO" id="GO:0006508">
    <property type="term" value="P:proteolysis"/>
    <property type="evidence" value="ECO:0007669"/>
    <property type="project" value="InterPro"/>
</dbReference>
<evidence type="ECO:0000256" key="8">
    <source>
        <dbReference type="PIRSR" id="PIRSR618044-2"/>
    </source>
</evidence>
<comment type="similarity">
    <text evidence="1 9">Belongs to the peptidase S11 family.</text>
</comment>
<keyword evidence="2 10" id="KW-0732">Signal</keyword>
<gene>
    <name evidence="12" type="ORF">GA0061100_102854</name>
</gene>
<dbReference type="PANTHER" id="PTHR21581">
    <property type="entry name" value="D-ALANYL-D-ALANINE CARBOXYPEPTIDASE"/>
    <property type="match status" value="1"/>
</dbReference>
<dbReference type="Pfam" id="PF00768">
    <property type="entry name" value="Peptidase_S11"/>
    <property type="match status" value="1"/>
</dbReference>
<keyword evidence="12" id="KW-0645">Protease</keyword>
<dbReference type="Proteomes" id="UP000186228">
    <property type="component" value="Unassembled WGS sequence"/>
</dbReference>
<dbReference type="PRINTS" id="PR00725">
    <property type="entry name" value="DADACBPTASE1"/>
</dbReference>
<dbReference type="Gene3D" id="3.40.710.10">
    <property type="entry name" value="DD-peptidase/beta-lactamase superfamily"/>
    <property type="match status" value="1"/>
</dbReference>
<evidence type="ECO:0000259" key="11">
    <source>
        <dbReference type="Pfam" id="PF00768"/>
    </source>
</evidence>
<dbReference type="GO" id="GO:0008360">
    <property type="term" value="P:regulation of cell shape"/>
    <property type="evidence" value="ECO:0007669"/>
    <property type="project" value="UniProtKB-KW"/>
</dbReference>
<dbReference type="RefSeq" id="WP_075852599.1">
    <property type="nucleotide sequence ID" value="NZ_FMAC01000002.1"/>
</dbReference>
<dbReference type="SUPFAM" id="SSF56601">
    <property type="entry name" value="beta-lactamase/transpeptidase-like"/>
    <property type="match status" value="1"/>
</dbReference>
<evidence type="ECO:0000256" key="10">
    <source>
        <dbReference type="SAM" id="SignalP"/>
    </source>
</evidence>
<dbReference type="InterPro" id="IPR018044">
    <property type="entry name" value="Peptidase_S11"/>
</dbReference>
<feature type="active site" evidence="7">
    <location>
        <position position="115"/>
    </location>
</feature>
<dbReference type="STRING" id="52131.GA0061100_102854"/>